<protein>
    <submittedName>
        <fullName evidence="2">BON domain-containing protein</fullName>
    </submittedName>
</protein>
<reference evidence="2 3" key="1">
    <citation type="submission" date="2016-08" db="EMBL/GenBank/DDBJ databases">
        <authorList>
            <person name="Seilhamer J.J."/>
        </authorList>
    </citation>
    <scope>NUCLEOTIDE SEQUENCE [LARGE SCALE GENOMIC DNA]</scope>
    <source>
        <strain evidence="2 3">A37T2</strain>
    </source>
</reference>
<dbReference type="Gene3D" id="3.30.1340.30">
    <property type="match status" value="1"/>
</dbReference>
<dbReference type="InterPro" id="IPR007055">
    <property type="entry name" value="BON_dom"/>
</dbReference>
<evidence type="ECO:0000313" key="3">
    <source>
        <dbReference type="Proteomes" id="UP000242818"/>
    </source>
</evidence>
<dbReference type="PROSITE" id="PS50914">
    <property type="entry name" value="BON"/>
    <property type="match status" value="1"/>
</dbReference>
<dbReference type="Proteomes" id="UP000242818">
    <property type="component" value="Unassembled WGS sequence"/>
</dbReference>
<dbReference type="Pfam" id="PF04972">
    <property type="entry name" value="BON"/>
    <property type="match status" value="1"/>
</dbReference>
<feature type="domain" description="BON" evidence="1">
    <location>
        <begin position="24"/>
        <end position="91"/>
    </location>
</feature>
<keyword evidence="3" id="KW-1185">Reference proteome</keyword>
<sequence>MTMKLKQLTTAFLAAGLMFMISCKGKPKDSDVQAAVTTALQTTPGVSADVKEGVVTLSGTVSSQADKDAAESAAKLSQGVTSVVNNISVTPPAPAPAPDTTAASMTAPADVALKTSVDAIVKDFSGIKADVKDGVVIITGESKADRWKRLKIALDALKPKKVDASGLTITK</sequence>
<organism evidence="2 3">
    <name type="scientific">Chitinophaga costaii</name>
    <dbReference type="NCBI Taxonomy" id="1335309"/>
    <lineage>
        <taxon>Bacteria</taxon>
        <taxon>Pseudomonadati</taxon>
        <taxon>Bacteroidota</taxon>
        <taxon>Chitinophagia</taxon>
        <taxon>Chitinophagales</taxon>
        <taxon>Chitinophagaceae</taxon>
        <taxon>Chitinophaga</taxon>
    </lineage>
</organism>
<evidence type="ECO:0000259" key="1">
    <source>
        <dbReference type="PROSITE" id="PS50914"/>
    </source>
</evidence>
<dbReference type="AlphaFoldDB" id="A0A1C4C9G0"/>
<evidence type="ECO:0000313" key="2">
    <source>
        <dbReference type="EMBL" id="SCC15756.1"/>
    </source>
</evidence>
<proteinExistence type="predicted"/>
<dbReference type="PROSITE" id="PS51257">
    <property type="entry name" value="PROKAR_LIPOPROTEIN"/>
    <property type="match status" value="1"/>
</dbReference>
<dbReference type="STRING" id="1335309.GA0116948_10420"/>
<accession>A0A1C4C9G0</accession>
<name>A0A1C4C9G0_9BACT</name>
<gene>
    <name evidence="2" type="ORF">GA0116948_10420</name>
</gene>
<dbReference type="EMBL" id="FMAR01000004">
    <property type="protein sequence ID" value="SCC15756.1"/>
    <property type="molecule type" value="Genomic_DNA"/>
</dbReference>